<evidence type="ECO:0000256" key="1">
    <source>
        <dbReference type="SAM" id="MobiDB-lite"/>
    </source>
</evidence>
<organism evidence="3 4">
    <name type="scientific">Actinacidiphila glaucinigra</name>
    <dbReference type="NCBI Taxonomy" id="235986"/>
    <lineage>
        <taxon>Bacteria</taxon>
        <taxon>Bacillati</taxon>
        <taxon>Actinomycetota</taxon>
        <taxon>Actinomycetes</taxon>
        <taxon>Kitasatosporales</taxon>
        <taxon>Streptomycetaceae</taxon>
        <taxon>Actinacidiphila</taxon>
    </lineage>
</organism>
<dbReference type="SUPFAM" id="SSF56601">
    <property type="entry name" value="beta-lactamase/transpeptidase-like"/>
    <property type="match status" value="1"/>
</dbReference>
<evidence type="ECO:0000313" key="3">
    <source>
        <dbReference type="EMBL" id="SNS79796.1"/>
    </source>
</evidence>
<dbReference type="InterPro" id="IPR012338">
    <property type="entry name" value="Beta-lactam/transpept-like"/>
</dbReference>
<dbReference type="Proteomes" id="UP000198280">
    <property type="component" value="Unassembled WGS sequence"/>
</dbReference>
<dbReference type="Gene3D" id="3.40.710.10">
    <property type="entry name" value="DD-peptidase/beta-lactamase superfamily"/>
    <property type="match status" value="1"/>
</dbReference>
<feature type="region of interest" description="Disordered" evidence="1">
    <location>
        <begin position="288"/>
        <end position="312"/>
    </location>
</feature>
<dbReference type="Pfam" id="PF13354">
    <property type="entry name" value="Beta-lactamase2"/>
    <property type="match status" value="1"/>
</dbReference>
<dbReference type="GO" id="GO:0008800">
    <property type="term" value="F:beta-lactamase activity"/>
    <property type="evidence" value="ECO:0007669"/>
    <property type="project" value="InterPro"/>
</dbReference>
<feature type="compositionally biased region" description="Polar residues" evidence="1">
    <location>
        <begin position="292"/>
        <end position="301"/>
    </location>
</feature>
<dbReference type="GO" id="GO:0030655">
    <property type="term" value="P:beta-lactam antibiotic catabolic process"/>
    <property type="evidence" value="ECO:0007669"/>
    <property type="project" value="InterPro"/>
</dbReference>
<sequence>MERGRTARRAGRAAAAAVVVGTVVPTAVVGTGAGSAAAAAPAVVCTSGKAGLAAKLSADITGALRGRTATVALSLRDRRTKTVCTLRADQRFDSASTVKVTVLATLLWDNKKHNRYLTAREVKLATAMITKSDNAATTQLWRQLGVAKVKGFLKAAGMTRTVPGSNGYWGLTQITAKDEQRLLDLVTAKNSVLSDNSRAYILKLMNKVVTAQRWGTPAGAPRGVTVHVKNGWLPRATHGWRVHSLGAFTGSGHDYSLTVLTHDNRTMNAGVATIEAVARVVHRDLNPAATAAGTQSTTRTPQEAIPAVPPGT</sequence>
<feature type="domain" description="Beta-lactamase class A catalytic" evidence="2">
    <location>
        <begin position="123"/>
        <end position="261"/>
    </location>
</feature>
<evidence type="ECO:0000259" key="2">
    <source>
        <dbReference type="Pfam" id="PF13354"/>
    </source>
</evidence>
<gene>
    <name evidence="3" type="ORF">SAMN05216252_108334</name>
</gene>
<dbReference type="OrthoDB" id="5243140at2"/>
<dbReference type="InterPro" id="IPR045155">
    <property type="entry name" value="Beta-lactam_cat"/>
</dbReference>
<protein>
    <submittedName>
        <fullName evidence="3">Beta-lactamase class A</fullName>
    </submittedName>
</protein>
<dbReference type="InterPro" id="IPR000871">
    <property type="entry name" value="Beta-lactam_class-A"/>
</dbReference>
<name>A0A239HED6_9ACTN</name>
<dbReference type="RefSeq" id="WP_089225163.1">
    <property type="nucleotide sequence ID" value="NZ_FZOF01000008.1"/>
</dbReference>
<accession>A0A239HED6</accession>
<reference evidence="3 4" key="1">
    <citation type="submission" date="2017-06" db="EMBL/GenBank/DDBJ databases">
        <authorList>
            <person name="Kim H.J."/>
            <person name="Triplett B.A."/>
        </authorList>
    </citation>
    <scope>NUCLEOTIDE SEQUENCE [LARGE SCALE GENOMIC DNA]</scope>
    <source>
        <strain evidence="3 4">CGMCC 4.1858</strain>
    </source>
</reference>
<keyword evidence="4" id="KW-1185">Reference proteome</keyword>
<evidence type="ECO:0000313" key="4">
    <source>
        <dbReference type="Proteomes" id="UP000198280"/>
    </source>
</evidence>
<dbReference type="GO" id="GO:0046677">
    <property type="term" value="P:response to antibiotic"/>
    <property type="evidence" value="ECO:0007669"/>
    <property type="project" value="InterPro"/>
</dbReference>
<dbReference type="PANTHER" id="PTHR35333">
    <property type="entry name" value="BETA-LACTAMASE"/>
    <property type="match status" value="1"/>
</dbReference>
<dbReference type="EMBL" id="FZOF01000008">
    <property type="protein sequence ID" value="SNS79796.1"/>
    <property type="molecule type" value="Genomic_DNA"/>
</dbReference>
<proteinExistence type="predicted"/>
<dbReference type="PANTHER" id="PTHR35333:SF3">
    <property type="entry name" value="BETA-LACTAMASE-TYPE TRANSPEPTIDASE FOLD CONTAINING PROTEIN"/>
    <property type="match status" value="1"/>
</dbReference>
<dbReference type="AlphaFoldDB" id="A0A239HED6"/>